<evidence type="ECO:0000313" key="1">
    <source>
        <dbReference type="EMBL" id="KAI3735812.1"/>
    </source>
</evidence>
<dbReference type="EMBL" id="CM042050">
    <property type="protein sequence ID" value="KAI3735812.1"/>
    <property type="molecule type" value="Genomic_DNA"/>
</dbReference>
<sequence length="68" mass="7830">MIIDSISQLSRHCRLLSLNRGEPLFSWKSYNRLLEKRRLFTCSALVITWNLGVQLITYSCLSSVDIIG</sequence>
<dbReference type="Proteomes" id="UP001055879">
    <property type="component" value="Linkage Group LG04"/>
</dbReference>
<organism evidence="1 2">
    <name type="scientific">Arctium lappa</name>
    <name type="common">Greater burdock</name>
    <name type="synonym">Lappa major</name>
    <dbReference type="NCBI Taxonomy" id="4217"/>
    <lineage>
        <taxon>Eukaryota</taxon>
        <taxon>Viridiplantae</taxon>
        <taxon>Streptophyta</taxon>
        <taxon>Embryophyta</taxon>
        <taxon>Tracheophyta</taxon>
        <taxon>Spermatophyta</taxon>
        <taxon>Magnoliopsida</taxon>
        <taxon>eudicotyledons</taxon>
        <taxon>Gunneridae</taxon>
        <taxon>Pentapetalae</taxon>
        <taxon>asterids</taxon>
        <taxon>campanulids</taxon>
        <taxon>Asterales</taxon>
        <taxon>Asteraceae</taxon>
        <taxon>Carduoideae</taxon>
        <taxon>Cardueae</taxon>
        <taxon>Arctiinae</taxon>
        <taxon>Arctium</taxon>
    </lineage>
</organism>
<evidence type="ECO:0000313" key="2">
    <source>
        <dbReference type="Proteomes" id="UP001055879"/>
    </source>
</evidence>
<proteinExistence type="predicted"/>
<name>A0ACB9CNF5_ARCLA</name>
<gene>
    <name evidence="1" type="ORF">L6452_15329</name>
</gene>
<protein>
    <submittedName>
        <fullName evidence="1">Uncharacterized protein</fullName>
    </submittedName>
</protein>
<reference evidence="1 2" key="2">
    <citation type="journal article" date="2022" name="Mol. Ecol. Resour.">
        <title>The genomes of chicory, endive, great burdock and yacon provide insights into Asteraceae paleo-polyploidization history and plant inulin production.</title>
        <authorList>
            <person name="Fan W."/>
            <person name="Wang S."/>
            <person name="Wang H."/>
            <person name="Wang A."/>
            <person name="Jiang F."/>
            <person name="Liu H."/>
            <person name="Zhao H."/>
            <person name="Xu D."/>
            <person name="Zhang Y."/>
        </authorList>
    </citation>
    <scope>NUCLEOTIDE SEQUENCE [LARGE SCALE GENOMIC DNA]</scope>
    <source>
        <strain evidence="2">cv. Niubang</strain>
    </source>
</reference>
<comment type="caution">
    <text evidence="1">The sequence shown here is derived from an EMBL/GenBank/DDBJ whole genome shotgun (WGS) entry which is preliminary data.</text>
</comment>
<accession>A0ACB9CNF5</accession>
<keyword evidence="2" id="KW-1185">Reference proteome</keyword>
<reference evidence="2" key="1">
    <citation type="journal article" date="2022" name="Mol. Ecol. Resour.">
        <title>The genomes of chicory, endive, great burdock and yacon provide insights into Asteraceae palaeo-polyploidization history and plant inulin production.</title>
        <authorList>
            <person name="Fan W."/>
            <person name="Wang S."/>
            <person name="Wang H."/>
            <person name="Wang A."/>
            <person name="Jiang F."/>
            <person name="Liu H."/>
            <person name="Zhao H."/>
            <person name="Xu D."/>
            <person name="Zhang Y."/>
        </authorList>
    </citation>
    <scope>NUCLEOTIDE SEQUENCE [LARGE SCALE GENOMIC DNA]</scope>
    <source>
        <strain evidence="2">cv. Niubang</strain>
    </source>
</reference>